<dbReference type="Proteomes" id="UP000280834">
    <property type="component" value="Unassembled WGS sequence"/>
</dbReference>
<dbReference type="SUPFAM" id="SSF141255">
    <property type="entry name" value="YccV-like"/>
    <property type="match status" value="1"/>
</dbReference>
<sequence length="130" mass="14819">MTGLLTHRGLMFWIAPIRSFFASATARLREGSGNVFLKDLGRLTVVQTHDEPYMPGQLFIHKLFPYRGIVLCSFLCPIEEKLLNPSNDDPVVITHKSLFYQVLIHCGDWKNMVCLKFILTLVHLMCAHSS</sequence>
<organism evidence="3">
    <name type="scientific">Brugia timori</name>
    <dbReference type="NCBI Taxonomy" id="42155"/>
    <lineage>
        <taxon>Eukaryota</taxon>
        <taxon>Metazoa</taxon>
        <taxon>Ecdysozoa</taxon>
        <taxon>Nematoda</taxon>
        <taxon>Chromadorea</taxon>
        <taxon>Rhabditida</taxon>
        <taxon>Spirurina</taxon>
        <taxon>Spiruromorpha</taxon>
        <taxon>Filarioidea</taxon>
        <taxon>Onchocercidae</taxon>
        <taxon>Brugia</taxon>
    </lineage>
</organism>
<dbReference type="STRING" id="42155.A0A0R3QRR4"/>
<dbReference type="GO" id="GO:0003677">
    <property type="term" value="F:DNA binding"/>
    <property type="evidence" value="ECO:0007669"/>
    <property type="project" value="InterPro"/>
</dbReference>
<evidence type="ECO:0000313" key="2">
    <source>
        <dbReference type="Proteomes" id="UP000280834"/>
    </source>
</evidence>
<dbReference type="WBParaSite" id="BTMF_0001041601-mRNA-1">
    <property type="protein sequence ID" value="BTMF_0001041601-mRNA-1"/>
    <property type="gene ID" value="BTMF_0001041601"/>
</dbReference>
<evidence type="ECO:0000313" key="3">
    <source>
        <dbReference type="WBParaSite" id="BTMF_0001041601-mRNA-1"/>
    </source>
</evidence>
<dbReference type="AlphaFoldDB" id="A0A0R3QRR4"/>
<gene>
    <name evidence="1" type="ORF">BTMF_LOCUS8450</name>
</gene>
<accession>A0A0R3QRR4</accession>
<name>A0A0R3QRR4_9BILA</name>
<keyword evidence="2" id="KW-1185">Reference proteome</keyword>
<reference evidence="1 2" key="2">
    <citation type="submission" date="2018-11" db="EMBL/GenBank/DDBJ databases">
        <authorList>
            <consortium name="Pathogen Informatics"/>
        </authorList>
    </citation>
    <scope>NUCLEOTIDE SEQUENCE [LARGE SCALE GENOMIC DNA]</scope>
</reference>
<dbReference type="InterPro" id="IPR036623">
    <property type="entry name" value="Hemimethylated_DNA-bd_sf"/>
</dbReference>
<reference evidence="3" key="1">
    <citation type="submission" date="2017-02" db="UniProtKB">
        <authorList>
            <consortium name="WormBaseParasite"/>
        </authorList>
    </citation>
    <scope>IDENTIFICATION</scope>
</reference>
<protein>
    <submittedName>
        <fullName evidence="3">Secreted protein</fullName>
    </submittedName>
</protein>
<evidence type="ECO:0000313" key="1">
    <source>
        <dbReference type="EMBL" id="VDO28226.1"/>
    </source>
</evidence>
<proteinExistence type="predicted"/>
<dbReference type="EMBL" id="UZAG01016414">
    <property type="protein sequence ID" value="VDO28226.1"/>
    <property type="molecule type" value="Genomic_DNA"/>
</dbReference>